<dbReference type="EMBL" id="CM040995">
    <property type="protein sequence ID" value="MCJ8745333.1"/>
    <property type="molecule type" value="Genomic_DNA"/>
</dbReference>
<sequence>MSRQTDALMGLDSLGIVGNDPDYITQLVSDVRRFAEVLLSLKEAFSSPVCRSTATSDTHSSSNRYESTEDTEECEVVRERLGELLRVLRCVISKHQALNSEEILSAAGALIAKVKGQHTALSPVPCDVSAAPCRA</sequence>
<evidence type="ECO:0000313" key="2">
    <source>
        <dbReference type="Proteomes" id="UP000830395"/>
    </source>
</evidence>
<reference evidence="1" key="1">
    <citation type="submission" date="2020-02" db="EMBL/GenBank/DDBJ databases">
        <title>Genome sequencing of the panga catfish, Pangasius djambal.</title>
        <authorList>
            <person name="Wen M."/>
            <person name="Zahm M."/>
            <person name="Roques C."/>
            <person name="Cabau C."/>
            <person name="Klopp C."/>
            <person name="Donnadieu C."/>
            <person name="Jouanno E."/>
            <person name="Avarre J.-C."/>
            <person name="Campet M."/>
            <person name="Ha T."/>
            <person name="Dugue R."/>
            <person name="Lampietro C."/>
            <person name="Louis A."/>
            <person name="Herpin A."/>
            <person name="Echchiki A."/>
            <person name="Berthelot C."/>
            <person name="Parey E."/>
            <person name="Roest-Crollius H."/>
            <person name="Braasch I."/>
            <person name="Postlethwait J.H."/>
            <person name="Bobe J."/>
            <person name="Montfort J."/>
            <person name="Bouchez O."/>
            <person name="Begum T."/>
            <person name="Schartl M."/>
            <person name="Gustiano R."/>
            <person name="Guiguen Y."/>
        </authorList>
    </citation>
    <scope>NUCLEOTIDE SEQUENCE</scope>
    <source>
        <strain evidence="1">Pdj_M5554</strain>
    </source>
</reference>
<accession>A0ACC5ZB22</accession>
<gene>
    <name evidence="1" type="ORF">PDJAM_G00129060</name>
</gene>
<organism evidence="1 2">
    <name type="scientific">Pangasius djambal</name>
    <dbReference type="NCBI Taxonomy" id="1691987"/>
    <lineage>
        <taxon>Eukaryota</taxon>
        <taxon>Metazoa</taxon>
        <taxon>Chordata</taxon>
        <taxon>Craniata</taxon>
        <taxon>Vertebrata</taxon>
        <taxon>Euteleostomi</taxon>
        <taxon>Actinopterygii</taxon>
        <taxon>Neopterygii</taxon>
        <taxon>Teleostei</taxon>
        <taxon>Ostariophysi</taxon>
        <taxon>Siluriformes</taxon>
        <taxon>Pangasiidae</taxon>
        <taxon>Pangasius</taxon>
    </lineage>
</organism>
<protein>
    <submittedName>
        <fullName evidence="1">Uncharacterized protein</fullName>
    </submittedName>
</protein>
<evidence type="ECO:0000313" key="1">
    <source>
        <dbReference type="EMBL" id="MCJ8745333.1"/>
    </source>
</evidence>
<comment type="caution">
    <text evidence="1">The sequence shown here is derived from an EMBL/GenBank/DDBJ whole genome shotgun (WGS) entry which is preliminary data.</text>
</comment>
<dbReference type="Proteomes" id="UP000830395">
    <property type="component" value="Chromosome 21"/>
</dbReference>
<name>A0ACC5ZB22_9TELE</name>
<keyword evidence="2" id="KW-1185">Reference proteome</keyword>
<proteinExistence type="predicted"/>